<reference evidence="10 11" key="1">
    <citation type="submission" date="2020-04" db="EMBL/GenBank/DDBJ databases">
        <title>Perkinsus olseni comparative genomics.</title>
        <authorList>
            <person name="Bogema D.R."/>
        </authorList>
    </citation>
    <scope>NUCLEOTIDE SEQUENCE [LARGE SCALE GENOMIC DNA]</scope>
    <source>
        <strain evidence="10 11">ATCC PRA-207</strain>
    </source>
</reference>
<evidence type="ECO:0000256" key="8">
    <source>
        <dbReference type="RuleBase" id="RU003355"/>
    </source>
</evidence>
<sequence length="431" mass="46663">MRIPYALCFAPLVSATAPPSNTIVSIKSGTTNVDVRQLPQMLGNAGHVPDREIASFLETARITTLKYVHSQVVETSSPTIDSDALCNFITMASHKLALQSECAVDAMGESYGQVDSDLHVNDPDARYQEHLKWMEMGEVWQLALPHVTRKVKVAVLDSGIDWTDPDFAPLKGTLRTKGGRYIDGGWNFVTDSPILTNVEAHGTNVCKILAAKGNNSVMDDQGSLLLSRFTEAINMAIDLEVDIISVSLGFNLSAYDLAEQHLAWNALRAVQEAGIMLVSSAGNDFSVASDVYPCWFGGPSGICVAYLFDYMWDNRTEAVFNTESNYGDRVDVAAYGTQLVTGRDEYGHLIKFSGTSAAQPIVAGLAAILLSMGIEPTMVKQLMLANVDPVGLEAPDDFPQHIRGGAINALRLVQHAVSLLPSRSRGLRGSE</sequence>
<dbReference type="SUPFAM" id="SSF52743">
    <property type="entry name" value="Subtilisin-like"/>
    <property type="match status" value="1"/>
</dbReference>
<evidence type="ECO:0000256" key="5">
    <source>
        <dbReference type="ARBA" id="ARBA00023529"/>
    </source>
</evidence>
<dbReference type="InterPro" id="IPR015500">
    <property type="entry name" value="Peptidase_S8_subtilisin-rel"/>
</dbReference>
<evidence type="ECO:0000256" key="3">
    <source>
        <dbReference type="ARBA" id="ARBA00022801"/>
    </source>
</evidence>
<dbReference type="Pfam" id="PF00082">
    <property type="entry name" value="Peptidase_S8"/>
    <property type="match status" value="1"/>
</dbReference>
<gene>
    <name evidence="10" type="ORF">FOZ63_027448</name>
</gene>
<evidence type="ECO:0000256" key="1">
    <source>
        <dbReference type="ARBA" id="ARBA00011073"/>
    </source>
</evidence>
<keyword evidence="4 7" id="KW-0720">Serine protease</keyword>
<organism evidence="10 11">
    <name type="scientific">Perkinsus olseni</name>
    <name type="common">Perkinsus atlanticus</name>
    <dbReference type="NCBI Taxonomy" id="32597"/>
    <lineage>
        <taxon>Eukaryota</taxon>
        <taxon>Sar</taxon>
        <taxon>Alveolata</taxon>
        <taxon>Perkinsozoa</taxon>
        <taxon>Perkinsea</taxon>
        <taxon>Perkinsida</taxon>
        <taxon>Perkinsidae</taxon>
        <taxon>Perkinsus</taxon>
    </lineage>
</organism>
<feature type="domain" description="Peptidase S8/S53" evidence="9">
    <location>
        <begin position="149"/>
        <end position="387"/>
    </location>
</feature>
<comment type="catalytic activity">
    <reaction evidence="5">
        <text>Hydrolysis of proteins with broad specificity for peptide bonds, and a preference for a large uncharged residue in P1. Hydrolyzes peptide amides.</text>
        <dbReference type="EC" id="3.4.21.62"/>
    </reaction>
</comment>
<dbReference type="InterPro" id="IPR036852">
    <property type="entry name" value="Peptidase_S8/S53_dom_sf"/>
</dbReference>
<dbReference type="InterPro" id="IPR000209">
    <property type="entry name" value="Peptidase_S8/S53_dom"/>
</dbReference>
<dbReference type="InterPro" id="IPR023828">
    <property type="entry name" value="Peptidase_S8_Ser-AS"/>
</dbReference>
<dbReference type="Gene3D" id="3.40.50.200">
    <property type="entry name" value="Peptidase S8/S53 domain"/>
    <property type="match status" value="1"/>
</dbReference>
<dbReference type="PROSITE" id="PS51892">
    <property type="entry name" value="SUBTILASE"/>
    <property type="match status" value="1"/>
</dbReference>
<dbReference type="PRINTS" id="PR00723">
    <property type="entry name" value="SUBTILISIN"/>
</dbReference>
<proteinExistence type="inferred from homology"/>
<evidence type="ECO:0000256" key="6">
    <source>
        <dbReference type="ARBA" id="ARBA00023619"/>
    </source>
</evidence>
<dbReference type="PROSITE" id="PS00138">
    <property type="entry name" value="SUBTILASE_SER"/>
    <property type="match status" value="1"/>
</dbReference>
<dbReference type="EMBL" id="JABANO010003795">
    <property type="protein sequence ID" value="KAF4756271.1"/>
    <property type="molecule type" value="Genomic_DNA"/>
</dbReference>
<evidence type="ECO:0000256" key="2">
    <source>
        <dbReference type="ARBA" id="ARBA00022670"/>
    </source>
</evidence>
<dbReference type="AlphaFoldDB" id="A0A7J6UGI8"/>
<evidence type="ECO:0000313" key="10">
    <source>
        <dbReference type="EMBL" id="KAF4756271.1"/>
    </source>
</evidence>
<dbReference type="PANTHER" id="PTHR43806">
    <property type="entry name" value="PEPTIDASE S8"/>
    <property type="match status" value="1"/>
</dbReference>
<evidence type="ECO:0000313" key="11">
    <source>
        <dbReference type="Proteomes" id="UP000553632"/>
    </source>
</evidence>
<dbReference type="Proteomes" id="UP000553632">
    <property type="component" value="Unassembled WGS sequence"/>
</dbReference>
<dbReference type="GO" id="GO:0006508">
    <property type="term" value="P:proteolysis"/>
    <property type="evidence" value="ECO:0007669"/>
    <property type="project" value="UniProtKB-KW"/>
</dbReference>
<keyword evidence="11" id="KW-1185">Reference proteome</keyword>
<evidence type="ECO:0000256" key="7">
    <source>
        <dbReference type="PROSITE-ProRule" id="PRU01240"/>
    </source>
</evidence>
<protein>
    <recommendedName>
        <fullName evidence="6">subtilisin</fullName>
        <ecNumber evidence="6">3.4.21.62</ecNumber>
    </recommendedName>
</protein>
<feature type="active site" description="Charge relay system" evidence="7">
    <location>
        <position position="157"/>
    </location>
</feature>
<dbReference type="PROSITE" id="PS00136">
    <property type="entry name" value="SUBTILASE_ASP"/>
    <property type="match status" value="1"/>
</dbReference>
<name>A0A7J6UGI8_PEROL</name>
<comment type="similarity">
    <text evidence="1 7 8">Belongs to the peptidase S8 family.</text>
</comment>
<comment type="caution">
    <text evidence="10">The sequence shown here is derived from an EMBL/GenBank/DDBJ whole genome shotgun (WGS) entry which is preliminary data.</text>
</comment>
<feature type="active site" description="Charge relay system" evidence="7">
    <location>
        <position position="201"/>
    </location>
</feature>
<dbReference type="GO" id="GO:0004252">
    <property type="term" value="F:serine-type endopeptidase activity"/>
    <property type="evidence" value="ECO:0007669"/>
    <property type="project" value="UniProtKB-UniRule"/>
</dbReference>
<feature type="active site" description="Charge relay system" evidence="7">
    <location>
        <position position="356"/>
    </location>
</feature>
<dbReference type="InterPro" id="IPR050131">
    <property type="entry name" value="Peptidase_S8_subtilisin-like"/>
</dbReference>
<dbReference type="InterPro" id="IPR023827">
    <property type="entry name" value="Peptidase_S8_Asp-AS"/>
</dbReference>
<dbReference type="PANTHER" id="PTHR43806:SF11">
    <property type="entry name" value="CEREVISIN-RELATED"/>
    <property type="match status" value="1"/>
</dbReference>
<accession>A0A7J6UGI8</accession>
<evidence type="ECO:0000256" key="4">
    <source>
        <dbReference type="ARBA" id="ARBA00022825"/>
    </source>
</evidence>
<dbReference type="EC" id="3.4.21.62" evidence="6"/>
<evidence type="ECO:0000259" key="9">
    <source>
        <dbReference type="Pfam" id="PF00082"/>
    </source>
</evidence>
<keyword evidence="2 7" id="KW-0645">Protease</keyword>
<keyword evidence="3 7" id="KW-0378">Hydrolase</keyword>